<dbReference type="Proteomes" id="UP001597151">
    <property type="component" value="Unassembled WGS sequence"/>
</dbReference>
<dbReference type="Pfam" id="PF00753">
    <property type="entry name" value="Lactamase_B"/>
    <property type="match status" value="1"/>
</dbReference>
<name>A0ABW3TGP4_9RHOB</name>
<comment type="caution">
    <text evidence="3">The sequence shown here is derived from an EMBL/GenBank/DDBJ whole genome shotgun (WGS) entry which is preliminary data.</text>
</comment>
<dbReference type="SMART" id="SM00849">
    <property type="entry name" value="Lactamase_B"/>
    <property type="match status" value="1"/>
</dbReference>
<dbReference type="Gene3D" id="3.60.15.10">
    <property type="entry name" value="Ribonuclease Z/Hydroxyacylglutathione hydrolase-like"/>
    <property type="match status" value="1"/>
</dbReference>
<protein>
    <submittedName>
        <fullName evidence="3">MBL fold metallo-hydrolase</fullName>
    </submittedName>
</protein>
<dbReference type="RefSeq" id="WP_380792731.1">
    <property type="nucleotide sequence ID" value="NZ_JBHTKR010000005.1"/>
</dbReference>
<sequence length="347" mass="38524">MDGTVGGIRYPWEAAPATGAALEVAPGVFWIRLPLPMALDHVNIYALDEGDHWTIVDTGVHSRKSVALWEELLQGALGGKPVGRVILTHHHPDHVGMAGWLMQHQGAALWTTRTAWLMARMLILDAEERPSPQALAFWRKAGMDAEIYEKRSNERPFNFADIAHPLPVGYTRVQQGDVIRSAGRDWDVHIGAGHAPEHLTLWSRDCNLVISGDQILPSISPNIGVYATEPEADPLADWLEACERLAGLAREDHLVLGGHKLPFTGLPFRMRQLIDNHHGGLRRLLAHLDQPRKAGACFAPLFKRRIDAGTYGLALVETVAHLNHLHRLGHVTRTLDAEGAWLWRAVR</sequence>
<accession>A0ABW3TGP4</accession>
<comment type="similarity">
    <text evidence="1">Belongs to the metallo-beta-lactamase superfamily. Class-B beta-lactamase family.</text>
</comment>
<dbReference type="PANTHER" id="PTHR42951">
    <property type="entry name" value="METALLO-BETA-LACTAMASE DOMAIN-CONTAINING"/>
    <property type="match status" value="1"/>
</dbReference>
<proteinExistence type="inferred from homology"/>
<evidence type="ECO:0000256" key="1">
    <source>
        <dbReference type="ARBA" id="ARBA00005250"/>
    </source>
</evidence>
<dbReference type="Gene3D" id="1.10.10.10">
    <property type="entry name" value="Winged helix-like DNA-binding domain superfamily/Winged helix DNA-binding domain"/>
    <property type="match status" value="1"/>
</dbReference>
<dbReference type="PANTHER" id="PTHR42951:SF4">
    <property type="entry name" value="ACYL-COENZYME A THIOESTERASE MBLAC2"/>
    <property type="match status" value="1"/>
</dbReference>
<evidence type="ECO:0000259" key="2">
    <source>
        <dbReference type="SMART" id="SM00849"/>
    </source>
</evidence>
<feature type="domain" description="Metallo-beta-lactamase" evidence="2">
    <location>
        <begin position="41"/>
        <end position="259"/>
    </location>
</feature>
<dbReference type="EMBL" id="JBHTKR010000005">
    <property type="protein sequence ID" value="MFD1195661.1"/>
    <property type="molecule type" value="Genomic_DNA"/>
</dbReference>
<dbReference type="InterPro" id="IPR001279">
    <property type="entry name" value="Metallo-B-lactamas"/>
</dbReference>
<dbReference type="InterPro" id="IPR036866">
    <property type="entry name" value="RibonucZ/Hydroxyglut_hydro"/>
</dbReference>
<gene>
    <name evidence="3" type="ORF">ACFQ3C_13385</name>
</gene>
<dbReference type="InterPro" id="IPR036388">
    <property type="entry name" value="WH-like_DNA-bd_sf"/>
</dbReference>
<keyword evidence="4" id="KW-1185">Reference proteome</keyword>
<evidence type="ECO:0000313" key="4">
    <source>
        <dbReference type="Proteomes" id="UP001597151"/>
    </source>
</evidence>
<organism evidence="3 4">
    <name type="scientific">Seohaeicola saemankumensis</name>
    <dbReference type="NCBI Taxonomy" id="481181"/>
    <lineage>
        <taxon>Bacteria</taxon>
        <taxon>Pseudomonadati</taxon>
        <taxon>Pseudomonadota</taxon>
        <taxon>Alphaproteobacteria</taxon>
        <taxon>Rhodobacterales</taxon>
        <taxon>Roseobacteraceae</taxon>
        <taxon>Seohaeicola</taxon>
    </lineage>
</organism>
<dbReference type="InterPro" id="IPR050855">
    <property type="entry name" value="NDM-1-like"/>
</dbReference>
<evidence type="ECO:0000313" key="3">
    <source>
        <dbReference type="EMBL" id="MFD1195661.1"/>
    </source>
</evidence>
<dbReference type="SUPFAM" id="SSF56281">
    <property type="entry name" value="Metallo-hydrolase/oxidoreductase"/>
    <property type="match status" value="1"/>
</dbReference>
<reference evidence="4" key="1">
    <citation type="journal article" date="2019" name="Int. J. Syst. Evol. Microbiol.">
        <title>The Global Catalogue of Microorganisms (GCM) 10K type strain sequencing project: providing services to taxonomists for standard genome sequencing and annotation.</title>
        <authorList>
            <consortium name="The Broad Institute Genomics Platform"/>
            <consortium name="The Broad Institute Genome Sequencing Center for Infectious Disease"/>
            <person name="Wu L."/>
            <person name="Ma J."/>
        </authorList>
    </citation>
    <scope>NUCLEOTIDE SEQUENCE [LARGE SCALE GENOMIC DNA]</scope>
    <source>
        <strain evidence="4">CCUG 55328</strain>
    </source>
</reference>